<dbReference type="InterPro" id="IPR002126">
    <property type="entry name" value="Cadherin-like_dom"/>
</dbReference>
<feature type="domain" description="Cadherin" evidence="6">
    <location>
        <begin position="563"/>
        <end position="674"/>
    </location>
</feature>
<feature type="domain" description="Cadherin" evidence="6">
    <location>
        <begin position="5271"/>
        <end position="5382"/>
    </location>
</feature>
<dbReference type="Gene3D" id="2.60.40.60">
    <property type="entry name" value="Cadherins"/>
    <property type="match status" value="30"/>
</dbReference>
<dbReference type="InterPro" id="IPR015919">
    <property type="entry name" value="Cadherin-like_sf"/>
</dbReference>
<evidence type="ECO:0000256" key="2">
    <source>
        <dbReference type="ARBA" id="ARBA00022989"/>
    </source>
</evidence>
<dbReference type="CDD" id="cd11304">
    <property type="entry name" value="Cadherin_repeat"/>
    <property type="match status" value="30"/>
</dbReference>
<evidence type="ECO:0000313" key="7">
    <source>
        <dbReference type="Proteomes" id="UP001652625"/>
    </source>
</evidence>
<feature type="domain" description="Cadherin" evidence="6">
    <location>
        <begin position="5699"/>
        <end position="5810"/>
    </location>
</feature>
<feature type="domain" description="Cadherin" evidence="6">
    <location>
        <begin position="2489"/>
        <end position="2600"/>
    </location>
</feature>
<feature type="domain" description="Cadherin" evidence="6">
    <location>
        <begin position="5057"/>
        <end position="5168"/>
    </location>
</feature>
<organism evidence="7 8">
    <name type="scientific">Hydra vulgaris</name>
    <name type="common">Hydra</name>
    <name type="synonym">Hydra attenuata</name>
    <dbReference type="NCBI Taxonomy" id="6087"/>
    <lineage>
        <taxon>Eukaryota</taxon>
        <taxon>Metazoa</taxon>
        <taxon>Cnidaria</taxon>
        <taxon>Hydrozoa</taxon>
        <taxon>Hydroidolina</taxon>
        <taxon>Anthoathecata</taxon>
        <taxon>Aplanulata</taxon>
        <taxon>Hydridae</taxon>
        <taxon>Hydra</taxon>
    </lineage>
</organism>
<feature type="domain" description="Cadherin" evidence="6">
    <location>
        <begin position="349"/>
        <end position="460"/>
    </location>
</feature>
<feature type="domain" description="Cadherin" evidence="6">
    <location>
        <begin position="133"/>
        <end position="243"/>
    </location>
</feature>
<dbReference type="PRINTS" id="PR00205">
    <property type="entry name" value="CADHERIN"/>
</dbReference>
<dbReference type="PROSITE" id="PS50268">
    <property type="entry name" value="CADHERIN_2"/>
    <property type="match status" value="30"/>
</dbReference>
<accession>A0ABM4BEP9</accession>
<evidence type="ECO:0000256" key="5">
    <source>
        <dbReference type="SAM" id="Phobius"/>
    </source>
</evidence>
<feature type="domain" description="Cadherin" evidence="6">
    <location>
        <begin position="6223"/>
        <end position="6325"/>
    </location>
</feature>
<protein>
    <submittedName>
        <fullName evidence="8">Protocadherin Fat 4 isoform X2</fullName>
    </submittedName>
</protein>
<feature type="domain" description="Cadherin" evidence="6">
    <location>
        <begin position="2061"/>
        <end position="2172"/>
    </location>
</feature>
<feature type="domain" description="Cadherin" evidence="6">
    <location>
        <begin position="991"/>
        <end position="1102"/>
    </location>
</feature>
<keyword evidence="7" id="KW-1185">Reference proteome</keyword>
<feature type="region of interest" description="Disordered" evidence="4">
    <location>
        <begin position="6815"/>
        <end position="6837"/>
    </location>
</feature>
<feature type="domain" description="Cadherin" evidence="6">
    <location>
        <begin position="4843"/>
        <end position="4954"/>
    </location>
</feature>
<keyword evidence="2 5" id="KW-1133">Transmembrane helix</keyword>
<feature type="domain" description="Cadherin" evidence="6">
    <location>
        <begin position="3987"/>
        <end position="4098"/>
    </location>
</feature>
<feature type="domain" description="Cadherin" evidence="6">
    <location>
        <begin position="1633"/>
        <end position="1744"/>
    </location>
</feature>
<name>A0ABM4BEP9_HYDVU</name>
<feature type="domain" description="Cadherin" evidence="6">
    <location>
        <begin position="1205"/>
        <end position="1316"/>
    </location>
</feature>
<dbReference type="PANTHER" id="PTHR24026:SF126">
    <property type="entry name" value="PROTOCADHERIN FAT 4"/>
    <property type="match status" value="1"/>
</dbReference>
<sequence length="6837" mass="756841">MGSPKQLTTALITIKLGHLSFEQIEYPPFVLPIPAINISEGIYHDLYLATFTVTAYDINTISINVFSPNNDYIIWVESMENSSNAFIIWLNGSLNFETNDVIKFLIIANNGRFESFQEVTIFVEDVNEPPAFLDEFYEVEIQEDAFIGSYLVTVQGFDPDLTANPILIYTIDPNSNNNNSFVIDQSGVVKLVTILNYVNRNFYNLTVILSDGVKNASTSVIINVTPCVYQCFVFGLNKHIPIISNIPMNNIYEGEYNQLYVTNFTVTSYDHYDNYTISVIIYDFLTSLNLTARRISNYNNLFYLELNGVLNFENNNAVHYLVEASNGNLKSYAEGLILVLNVNEPPMTLDESYYVEISEDAFIGSYIVTVKGFDPDIDDNPTLTYTIDQLSNEDKLFEIDLSSGVVQLKKTLYHTHKNYYILSVIVSDGIYFVSTLVNINVTTCNYKCLPSGLNNYMPIISSIPAVNVFEGAYNNYYLTNYTVADYDSTNISINIYNFNNDLNITTRRLNIYSNLFVVELSGNLDFEINDVVHYFIEATDGVLNSLVEGLLFIINVNEPPMTLDESYYVEIREDAFIGSFVVTVIGFDPDIEDNAILAYAIDPFSNSDNKFVIDPSSGVVKLMKTLNNTKKSFYNLSVTVSDRVNLVSTAVNINVTPCYNECFYISLNKPAPVISSIPPINIMEGEYRNYYLTNFTVTNYENVTLSINVYDFSSNLNLTVKRLNSYSNVFFVELTGNLNFENGNIVHYLVKASDGNLMAVAEGSIFVLDMNEPPMTLDESYYVEISEDAFIGSFVVTVEGFDPDVDDNAILAYAIDPFSNSDNKFVIDASSGVVKLMKTLNYTKKSFYNLSVTVSDGVNLVSTSVNINVTRCDSECLSFGLNKPVPVLSSIPPVNILEGVYRSYYLTNFTVTDYENVTLSVNVYDFGSNLNLTVKRLNSYSNVFFVELTGNLNFENGDIVHYLVEASDGNLMAVAEGSIFVLNVNEPPMTLDESYYVEIREDAFIGSFVVTVEGFDPDVDDNAILAYAIDPFSNSDNKFVIDASSGVVKLMKTLNYTKKSFYNLSVTVSDGVNLVSTSVNINVTRCDSECLSFGLNKPVPVLSSIPPVNILEGVYRSYYLTNFTVTDYENVTLSVNVYDFGSNLNLTVKRLNSYSNVFFVELTGNLNFENGDIVHYLVEASDGNLMAVAEGSIFVLNVNEPPMTLDESYYVEIREDAFIGSFVVTVEGFDPDVDDNAILAYAIDPFSNSDNKFVIDASSGVVKLMKTLNYTKKSFYNLSVTVSDGVNLVSTSVNINVTRCDSECLSFGLNKPVPVLSSIPPVNILEGVYRSYYLTNFTVTDYENVTLSVNVYDFGSNLNLTVKRLNSYSNVFFVELTGNLNFENGDIVHYLVEASDGNLMAVAEGSIFVLNVNEPPMTLDESYYVEIREDAFIGSFVVTVEGFDPDVDDNAILAYAIDPFSNSDNKFVIDASSGVVKLMKTLNYTKKSFYNLSVTVSDGVNLVSTSVNINVTRCDSECLSFGLNKPVPVLSSIPPVNILEGVYRSYYLTNFTVTDYENVTLSVNVYDFGSNLNLTVKRLNSYSNVFFVELTGNLNFENGDIVHYLVEASDGNLMAVAEGSIFVLNVNEPPMTLDESYYVEIREDAFIGSFVVTVEGFDPDVDDNAILAYAIDPFSNSDNKFVIDASSGVVKLMKTLNYTKKSFYNLSVTVSDGVNLVSTSVNINVTRCDSECLSFGLNKPVPVLSSIPPVNILEGVYRSYYLTNFTVTDYENVTLSVNVYDFGSNLNLTVKRLNSYSNVFFVELTGNLNFENGDIVHYLVEASDGNLMAVAEGSIFVLNVNEPPMTLDESYYVEIREDAFIGSFVVTVEGFDPDVDDNAILAYAIDPFSNSDNKFVIDASSGVVKLMKTLNYTKKSFYNLSVTVSDGVNLVSTSVNINVTRCDSECLSFGLNKPVPVLSSIPPVNILEGVYRSYYLTNFTVTDYENVTLSVNVYDFGSNLNLTVKRLNSYSNVFFVELTGNLNFENGDIVHYLVEASDGNLMAVAEGSIFVLNVNEPPMTLDESYYVEIREDAFIGSFVVTVEGFDPDVDDNAILAYAIDPFSNSDNKFVIDASSGVVKLMKTLNYTKKSFYNLSVTVSDGVNLVSTSVNINVTRCDSECLSFGLNKPVPVLSSIPPVNILEGVYRSYYLTNFTVTDYENVTLSVNVYDFGSNLNLTVKRLNSYSNVFFVELTGNLNFENGDIVHYLVEASDGNLMAVAEGSIFVLNVNEPPMTLDESYYVEIREDAFIGSFVVTVEGFDPDVDDNAILAYAIDPFSNSDNKFVIDASSGVVKLMKTLNYTKKSFYNLSVTVSDGVNLVSTSVNINVTRCDSECLSFGLNKPVPVLSSIPPVNILEGVYRSYYLTNFTVTDYENVTLSVNVYDFGSNLNLTVKRLNSYSNVFFVELTGNLNFENGDIVHYLVEASDGNLMAVAEGSIFVLNVNEPPMTLDESYYVEIREDAFIGSFVVTVEGFDPDVDDNAILAYAIDPFSNSDNKFVIDASSGVVKLMKTLNYTKKSFYNLSVTVSDGVNLVSTSVNINVTRCDSECLSFGLNKPVPVLSSIPPVNILEGVYRSYYLTNFTVTDYENVTLSVNVYDFGSNLNLTVKRLNSYSNVFFVELTGNLNFENGDIVHYLVEASDGNLMAVAEGSIFVLNVNEPPMTLDESYYVEIREDAFIGSFVVTVEGFDPDVDDNAILAYAIDPFSNSDNKFVIDASSGVVKLMKTLNYTKKSFYNLSVTVSDGVNLVSTSVNINVTRCDSECLSFGLNKPVPVLSSIPPVNILEGVYRSYYLTNFTVTDYENVTLSVNVYDFGSNLNLTVKRLNSYSNVFFVELTGNLNFENGDIVHYLVEASDGNLMAVAEGSIFVLNVNEPPMTLDESYYVEIREDAFIGSFVVTVEGFDPDVDDNAILAYAIDPFSNSDNKFVIDASSGVVKLMKTLNYTKKSFYNLSVTVSDGVNLVSTSVNINVTRCDSECLSFGLNKPVPVLSSIPPVNILEGVYRSYYLTNFTVTDYENVTLSVNVYDFGSNLNLTVKRLNSYSNVFFVELTGNLNFENGDIVHYLVEASDGNLMAVAEGSIFVLNVNEPPMTLDESYYVEIREDAFIGSFVVTVEGFDPDVDDNAILAYAIDPFSNSDNKFVIDASSGVVKLMKTLNYTKKSFYNLSVTVSDGVNLVSTSVNINVTRCDSECLSFGLNKPVPVLSSIPPVNILEGVYRSYYLTNFTVTDYENVTLSVNVYDFGSNLNLTVKRLNSYSNVFFVELTGNLNFENGDIVHYLVEASDGNLMAVAEGSIFVLNVNEPPMTLDESYYVEIREDAFIGSFVVTVEGFDPDVDDNAILAYAIDPFSNSDNKFVIDASSGVVKLMKTLNYTKKSFYNLSVTVSDGVNLVSTSVNINVTRCDSECLSFGLNKPVPVLSSIPPVNILEGVYRSYYLTNFTVTDYENVTLSVNVYDFGSNLNLTVKRLNSYSNVFFVELTGNLNFENGDIVHYLVEASDGNLMAVAEGSIFVLNVNEPPMTLDESYYVEIREDAFIGSFVVTVEGFDPDVDDNAILAYAIDPFSNSDNKFVIDASSGVVKLMKTLNYTKKSFYNLSVTVSDGVNLVSTSVNINVTRCDSECLSFGLNKPVPVLSSIPPVNILEGVYRSYYLTNFTVTDYENVTLSVNVYDFGSNLNLTVKRLNSYSNVFFVELTGNLNFENGDIVHYLVEASDGNLMAVAEGSIFVLNVNEPPMTLDESYYVEIREDAFIGSFVVTVEGFDPDVDDNAILAYAIDPFSNSDNKFVIDASSGVVKLMKTLNYTKKSFYNLSVTVSDGVNLVSTSVNINVTRCDSECLSFGLNKPVPVLSSIPPVNILEGVYRSYYLTNFTVTDYENVTLSVNVYDFGSNLNLTVKRLNSYSNVFFVELTGNLNFENGDIVHYLVEASDGNLMAVAEGSIFVLNVNEPPMTLDESYYVEIREDAFIGSFVVTVEGFDPDVDDNAILAYAIDPFSNSDNKFVIDASSGVVKLMKTLNYTKKSFYNLSVTVSDGVNLVSTSVNINVTRCDSECLSFGLNKPVPVLSSIPPVNILEGVYRSYYLTNFTVTDYENVTLSVNVYDFGSNLNLTVKRLNSYSNVFFVELTGNLNFENGDIVHYLVEASDGNLMAVAEGSIFVLNVNEPPMTLDESYYVEIREDAFIGSFVVTVEGFDPDVDDNAILAYAIDPFSNSDNKFVIDASSGVVKLMKTLNYTKKSFYNLSVTVSDGVNLVSTSVNINVTRCDSECLSFGLNKPVPVLSSIPPVNILEGVYRSYYLTNFTVTDYENVTLSVNVYDFGSNLNLTVKRLNSYSNVFFVELTGNLNFENGDIVHYLVEASDGNLMAVAEGSIFVLNVNEPPMTLDESYYVEIREDAFIGSFVVTVEGFDPDVDDNAILAYAIDPFSNSDNKFVIDASSGVVKLMKTLNYTKKSFYNLSVTVSDGVNLVSTSVNINVTRCDSECLSFGLNKPVPVLSSIPPVNILEGVYRSYYLTNFTVTDYENVTLSVNVYDFGSNLNLTVKRLNSYSNVFFVELTGNLNFENGDIVHYLVEASDGNLMAVAEGSIFVLNVNEPPMTLDESYYVEIREDAFIGSFVVTVEGFDPDVDDNAILAYAIDPFSNSDNKFVIDASSGVVKLMKTLNYTKKSFYNLSVTVSDGVNLVSTSVNINVTRCDSECLSFGLNKPVPVLSSIPPVNILEGVYRSYYLTNFTVTDYENVTLSVNVYDFGSNLNLTVKRLNSYSNVFFVELTGNLNFENGDIVHYLVEASDGNLMAVAEGSIFVLNVNEPPMTLDESYYVEIREDAFIGSFVVTVEGFDPDVDDNAILAYAIDPFSNSDNKFVIDASSGVVKLMKTLNYTKKSFYNLSVTVSDGVNLVSTSVNINVTRCDSECLSFGLNKPVPVLSSIPPVNILEGVYRSYYLTNFTVTDYENVTLSVNVYDFGSNLNLTVKRLNSYSNVFFVELTGNLNFENGDIVHYLVEASDGNLMAVAEGSIFVLNVNEPPMTLDESYYVEIREDAFIGSFVVTVEGFDPDVDDNAILAYAIDPFSNSDNKFVIDASSGVVKLMKTLNYTKKSFYNLSVTVSDGVNLVSTSVNINVTRCDSECLSFGLNKPVPVLSSIPPVNILEGVYRSYYLTNFTVTDYENVTLSVNVYDFGSNLNLTVKRLNSYSNVFFVELTGNLNFENGDIVHYLVEASDGNLMAVAEGSIFVLNVNEPPMTLDESYYVEIREDAFIGSFVVTVEGFDPDVDDNAILAYAIDPFSNSDNKFVIDASSGVVKLMKTLNYTKKSFYNLSVTVSDGVNLVSTSVNINVTRCDSECLSFGLNKPVPVLSSIPPVNILEGVYRSYYLTNFTVTDYENVTLSVNVYDFGSNLNLTVKRLNSYSNVFFVELTGNLNFENGDIVHYLVEASDGNLMAVAEGSIFVLNVNEPPMTLDESYYVEIREDAFIGSFVVTVEGFDPDVDDNAILAYAIDPFSNSDNKFVIDASSGVVKLMKTLNYTKKSFYNLSVTVSDGVNLVSTSVNINVTRCDSECLSFGLNKPVPVLSSIPPVNILEGVYRSYYLTNFTVTDYENVTLSVNVYDFGSNLNLTVKRLNSYSNVFFVELTGNLNFENGDIVHYLVEASDGNLMAVAEGSIFVLNVNEPPMTLDESYYVEIREDAFIGSFVVTVEGFDPDVDDNAILAYAIDPFSNSDNKFVIDASSGVVKLMKTLNYTKKSFYNLSVTVSDGVNLVSTSVNINVTRCDSECLSFGLNKPVPVLSSIPPVNILEGVYRSYYLTNFTVTDYENVTLSVNVYDFGSNLNLTVKRLNSYSNVFFVELTGNLNFENGDIVHYLVEASDGNLMAVAEGSIFVLNVNEPPMTLDESYYVEIREDAFIGSFVVTVEGFDPDVDDNAILAYAIDPFSNSDNKFVIDASSGVVKLMKTLNYTKKSFYNLSVTVSDGVNLVSTSVNINVTRCDSECLSFGLNKPVPVLSSIPLVSVSEGMYNSFFLTSFTVSDFDNDNVSVNIIGCCSNFSLTARNIDNGLFVVELNGFLSSKLSDVISYTVVAFDGFLNSYAVGMILVNPVLEANHNPYFLVLDYFVALNVYTSYVTTLLASDEGSCCIGELNYKSSNEAFNVSNSGVVSVLNWALIGNSTDFFVNVFDNNVPSLSSLVQAHVFVTVIGILEPMPEYFFYNVSVKEDILLNSYILCVNATIPNSYGNVEFFMVDQEAESFFDIGFVSGIVILIKNLDYEIEVAHKFVILLRNSLDHQKTSIATVLVNIINVNDVPPVFLSRSKDIFLDESTSIGQLVSILLAFDKDSVNLTYQIIDGNSEYTFSVNQLGEIRVNNTLNATKSSFYNLVCIAQDGTFFSDKIDIRITIRPSACLSASSLSSNIVSTNTFLNFSQQYEAYNIDVQADFSSSDPDFGYYRFLPRISWYDVVYNPNVNKNKMRKYLAYTITIPKVQLNNTRKRRDTSGANQLYTYPISFGTQAECKDPKNSTLPCNGPLPTDKNIMYQLSGISSMGNATVTQVLSSDQAINMTTTSQDIVTSVSKTYKKKYYFVGLITIGVLLLVTIIAIGYLLFCLMVLYKNRWQRFKVPIISDKQIAFNNKFDVPPLPSSPSPFKYFYSDVQKVDYNPHVSNVWDNVMLSDITSSSTISFSITQPNFITQPNIHGSMSSIQTGDSEPESKFETFYYNSNTMTESSIHGFTSQTNTSIESNISNQNIYDLSSQTSCSDIDSSRSQSTIDCSEVVYTNLDSDLTDPNDSDLTDLNDLNLNDVGEESTFSEDSQDTFDASRFEDE</sequence>
<feature type="domain" description="Cadherin" evidence="6">
    <location>
        <begin position="777"/>
        <end position="888"/>
    </location>
</feature>
<dbReference type="Pfam" id="PF00028">
    <property type="entry name" value="Cadherin"/>
    <property type="match status" value="27"/>
</dbReference>
<feature type="domain" description="Cadherin" evidence="6">
    <location>
        <begin position="2917"/>
        <end position="3028"/>
    </location>
</feature>
<dbReference type="GeneID" id="101237052"/>
<feature type="domain" description="Cadherin" evidence="6">
    <location>
        <begin position="4629"/>
        <end position="4740"/>
    </location>
</feature>
<feature type="domain" description="Cadherin" evidence="6">
    <location>
        <begin position="3559"/>
        <end position="3670"/>
    </location>
</feature>
<dbReference type="SUPFAM" id="SSF49313">
    <property type="entry name" value="Cadherin-like"/>
    <property type="match status" value="31"/>
</dbReference>
<feature type="compositionally biased region" description="Acidic residues" evidence="4">
    <location>
        <begin position="6815"/>
        <end position="6827"/>
    </location>
</feature>
<proteinExistence type="predicted"/>
<feature type="domain" description="Cadherin" evidence="6">
    <location>
        <begin position="4201"/>
        <end position="4312"/>
    </location>
</feature>
<feature type="domain" description="Cadherin" evidence="6">
    <location>
        <begin position="3345"/>
        <end position="3456"/>
    </location>
</feature>
<evidence type="ECO:0000256" key="1">
    <source>
        <dbReference type="ARBA" id="ARBA00022692"/>
    </source>
</evidence>
<gene>
    <name evidence="8" type="primary">LOC101237052</name>
</gene>
<dbReference type="SMART" id="SM00112">
    <property type="entry name" value="CA"/>
    <property type="match status" value="31"/>
</dbReference>
<feature type="domain" description="Cadherin" evidence="6">
    <location>
        <begin position="1847"/>
        <end position="1958"/>
    </location>
</feature>
<feature type="domain" description="Cadherin" evidence="6">
    <location>
        <begin position="3131"/>
        <end position="3242"/>
    </location>
</feature>
<feature type="domain" description="Cadherin" evidence="6">
    <location>
        <begin position="6326"/>
        <end position="6460"/>
    </location>
</feature>
<evidence type="ECO:0000256" key="3">
    <source>
        <dbReference type="PROSITE-ProRule" id="PRU00043"/>
    </source>
</evidence>
<keyword evidence="1 5" id="KW-0812">Transmembrane</keyword>
<dbReference type="Proteomes" id="UP001652625">
    <property type="component" value="Chromosome 02"/>
</dbReference>
<feature type="domain" description="Cadherin" evidence="6">
    <location>
        <begin position="5913"/>
        <end position="6024"/>
    </location>
</feature>
<reference evidence="7" key="1">
    <citation type="submission" date="2025-05" db="UniProtKB">
        <authorList>
            <consortium name="RefSeq"/>
        </authorList>
    </citation>
    <scope>NUCLEOTIDE SEQUENCE [LARGE SCALE GENOMIC DNA]</scope>
</reference>
<evidence type="ECO:0000259" key="6">
    <source>
        <dbReference type="PROSITE" id="PS50268"/>
    </source>
</evidence>
<feature type="domain" description="Cadherin" evidence="6">
    <location>
        <begin position="3773"/>
        <end position="3884"/>
    </location>
</feature>
<evidence type="ECO:0000256" key="4">
    <source>
        <dbReference type="SAM" id="MobiDB-lite"/>
    </source>
</evidence>
<feature type="domain" description="Cadherin" evidence="6">
    <location>
        <begin position="1419"/>
        <end position="1530"/>
    </location>
</feature>
<feature type="transmembrane region" description="Helical" evidence="5">
    <location>
        <begin position="6594"/>
        <end position="6624"/>
    </location>
</feature>
<dbReference type="PANTHER" id="PTHR24026">
    <property type="entry name" value="FAT ATYPICAL CADHERIN-RELATED"/>
    <property type="match status" value="1"/>
</dbReference>
<feature type="domain" description="Cadherin" evidence="6">
    <location>
        <begin position="2275"/>
        <end position="2386"/>
    </location>
</feature>
<feature type="domain" description="Cadherin" evidence="6">
    <location>
        <begin position="4415"/>
        <end position="4526"/>
    </location>
</feature>
<dbReference type="RefSeq" id="XP_065647446.1">
    <property type="nucleotide sequence ID" value="XM_065791374.1"/>
</dbReference>
<reference evidence="8" key="2">
    <citation type="submission" date="2025-08" db="UniProtKB">
        <authorList>
            <consortium name="RefSeq"/>
        </authorList>
    </citation>
    <scope>IDENTIFICATION</scope>
</reference>
<keyword evidence="5" id="KW-0472">Membrane</keyword>
<keyword evidence="3" id="KW-0106">Calcium</keyword>
<evidence type="ECO:0000313" key="8">
    <source>
        <dbReference type="RefSeq" id="XP_065647446.1"/>
    </source>
</evidence>
<feature type="domain" description="Cadherin" evidence="6">
    <location>
        <begin position="5485"/>
        <end position="5596"/>
    </location>
</feature>
<feature type="domain" description="Cadherin" evidence="6">
    <location>
        <begin position="2703"/>
        <end position="2814"/>
    </location>
</feature>